<dbReference type="Pfam" id="PF18364">
    <property type="entry name" value="Molybdopterin_N"/>
    <property type="match status" value="1"/>
</dbReference>
<evidence type="ECO:0000256" key="1">
    <source>
        <dbReference type="ARBA" id="ARBA00004418"/>
    </source>
</evidence>
<sequence>MRQPDGAVAHGPGLTRRDLLAGTAASEAIAWLGAGLAPMTATAAPADGEVLTGSHWGAFYGKVENGRFVSARPWEGDPAPSHQLPGVQDVVYSPSRIRHPVVRRAWLEKGPGAAPDSRGTNDFVRITWDRALDLVAGELRRVQEEHGPWAVYGGSLGWKSSGKAHDCVAWLQRLLNLSGGFVGRSGSYSTGALTVIMPHVVGSQDYTEQQTPYPVILQHSDLVVFWGCDLLNNDQITGGVANHSTADFIAALKQSGKQVIFLDPVRNETNRALGGEWIAVRPQTDVALILGIAHTLQAEGLHDRRFLHDYTVGSETFLSYLTGRSDGVAKTAAWAAAISGVPEPVIKDLARRFARQRTFLIGGWAIQRQHHGEQSLWALVTLAAMLGQIGLPGGGFSLGYHLGGNGAPMANGVTLGGIPVGERPAGGKPWPASRGVTTIPCARIVDMLLHPNEEFEFNGRRGIYPDIRLAYWAGGNPFGHHQDRNRQVRAWRKLETFIVQDFQWTASARMADIVLPATTTAERNDIDVLGGSPGTAIIALKQVIAPVAEARNDVDILRGVAARLGLEAVFTNGKTEIEWIRTLYGTAQARGKAAGVTLPDFDTFWRDGIATFGVPETSRRFVRYAAFREDPVLNPLGTPSGLIEITSATIAKMNYADCPPHPTWLEPYERAGAPGTKYPLHVNTKHSPWRLHSQLNGTLLRRSYTVQGREPILIHPEDAAPRGIAEGDVVRVFNDRGQILAGARLTGDVSRGVVVIAEGGWYDPLTPGEPGTLCRYGDVNVLAADIATSRLAQATTGQSIVAEVEKFTGKLPDLKVFTAPET</sequence>
<gene>
    <name evidence="13" type="primary">torA</name>
    <name evidence="13" type="ORF">F1189_08465</name>
</gene>
<organism evidence="13 14">
    <name type="scientific">Rhodovastum atsumiense</name>
    <dbReference type="NCBI Taxonomy" id="504468"/>
    <lineage>
        <taxon>Bacteria</taxon>
        <taxon>Pseudomonadati</taxon>
        <taxon>Pseudomonadota</taxon>
        <taxon>Alphaproteobacteria</taxon>
        <taxon>Acetobacterales</taxon>
        <taxon>Acetobacteraceae</taxon>
        <taxon>Rhodovastum</taxon>
    </lineage>
</organism>
<reference evidence="13 14" key="1">
    <citation type="submission" date="2019-09" db="EMBL/GenBank/DDBJ databases">
        <title>Genome sequence of Rhodovastum atsumiense, a diverse member of the Acetobacteraceae family of non-sulfur purple photosynthetic bacteria.</title>
        <authorList>
            <person name="Meyer T."/>
            <person name="Kyndt J."/>
        </authorList>
    </citation>
    <scope>NUCLEOTIDE SEQUENCE [LARGE SCALE GENOMIC DNA]</scope>
    <source>
        <strain evidence="13 14">DSM 21279</strain>
    </source>
</reference>
<keyword evidence="4 9" id="KW-0500">Molybdenum</keyword>
<dbReference type="InterPro" id="IPR041954">
    <property type="entry name" value="CT_DMSOR/BSOR/TMAOR"/>
</dbReference>
<feature type="binding site" evidence="9">
    <location>
        <position position="553"/>
    </location>
    <ligand>
        <name>Mo-bis(molybdopterin guanine dinucleotide)</name>
        <dbReference type="ChEBI" id="CHEBI:60539"/>
    </ligand>
</feature>
<evidence type="ECO:0000256" key="6">
    <source>
        <dbReference type="ARBA" id="ARBA00022729"/>
    </source>
</evidence>
<dbReference type="InterPro" id="IPR006656">
    <property type="entry name" value="Mopterin_OxRdtase"/>
</dbReference>
<dbReference type="Pfam" id="PF01568">
    <property type="entry name" value="Molydop_binding"/>
    <property type="match status" value="1"/>
</dbReference>
<dbReference type="InterPro" id="IPR006655">
    <property type="entry name" value="Mopterin_OxRdtase_prok_CS"/>
</dbReference>
<evidence type="ECO:0000313" key="14">
    <source>
        <dbReference type="Proteomes" id="UP000325255"/>
    </source>
</evidence>
<dbReference type="GO" id="GO:0009055">
    <property type="term" value="F:electron transfer activity"/>
    <property type="evidence" value="ECO:0007669"/>
    <property type="project" value="TreeGrafter"/>
</dbReference>
<evidence type="ECO:0000256" key="2">
    <source>
        <dbReference type="ARBA" id="ARBA00010312"/>
    </source>
</evidence>
<dbReference type="RefSeq" id="WP_150040291.1">
    <property type="nucleotide sequence ID" value="NZ_OW485601.1"/>
</dbReference>
<dbReference type="InterPro" id="IPR006657">
    <property type="entry name" value="MoPterin_dinucl-bd_dom"/>
</dbReference>
<dbReference type="Gene3D" id="3.40.50.740">
    <property type="match status" value="1"/>
</dbReference>
<dbReference type="EMBL" id="VWPK01000010">
    <property type="protein sequence ID" value="KAA5612758.1"/>
    <property type="molecule type" value="Genomic_DNA"/>
</dbReference>
<dbReference type="GO" id="GO:0030151">
    <property type="term" value="F:molybdenum ion binding"/>
    <property type="evidence" value="ECO:0007669"/>
    <property type="project" value="TreeGrafter"/>
</dbReference>
<dbReference type="PROSITE" id="PS00490">
    <property type="entry name" value="MOLYBDOPTERIN_PROK_2"/>
    <property type="match status" value="1"/>
</dbReference>
<dbReference type="CDD" id="cd02793">
    <property type="entry name" value="MopB_CT_DMSOR-BSOR-TMAOR"/>
    <property type="match status" value="1"/>
</dbReference>
<dbReference type="Gene3D" id="3.90.55.10">
    <property type="entry name" value="Dimethylsulfoxide Reductase, domain 3"/>
    <property type="match status" value="1"/>
</dbReference>
<proteinExistence type="inferred from homology"/>
<name>A0A5M6IZH6_9PROT</name>
<dbReference type="InterPro" id="IPR006658">
    <property type="entry name" value="BisC"/>
</dbReference>
<feature type="binding site" evidence="9">
    <location>
        <position position="780"/>
    </location>
    <ligand>
        <name>Mo-bis(molybdopterin guanine dinucleotide)</name>
        <dbReference type="ChEBI" id="CHEBI:60539"/>
    </ligand>
</feature>
<evidence type="ECO:0000313" key="13">
    <source>
        <dbReference type="EMBL" id="KAA5612758.1"/>
    </source>
</evidence>
<comment type="cofactor">
    <cofactor evidence="9">
        <name>Mo-bis(molybdopterin guanine dinucleotide)</name>
        <dbReference type="ChEBI" id="CHEBI:60539"/>
    </cofactor>
    <text evidence="9">Binds 1 molybdenum-bis(molybdopterin guanine dinucleotide) (Mo-bis-MGD) cofactor per subunit.</text>
</comment>
<feature type="binding site" evidence="9">
    <location>
        <position position="523"/>
    </location>
    <ligand>
        <name>Mo-bis(molybdopterin guanine dinucleotide)</name>
        <dbReference type="ChEBI" id="CHEBI:60539"/>
    </ligand>
</feature>
<keyword evidence="14" id="KW-1185">Reference proteome</keyword>
<dbReference type="Pfam" id="PF00384">
    <property type="entry name" value="Molybdopterin"/>
    <property type="match status" value="1"/>
</dbReference>
<evidence type="ECO:0000256" key="4">
    <source>
        <dbReference type="ARBA" id="ARBA00022505"/>
    </source>
</evidence>
<evidence type="ECO:0000256" key="7">
    <source>
        <dbReference type="ARBA" id="ARBA00022764"/>
    </source>
</evidence>
<dbReference type="GO" id="GO:0043546">
    <property type="term" value="F:molybdopterin cofactor binding"/>
    <property type="evidence" value="ECO:0007669"/>
    <property type="project" value="InterPro"/>
</dbReference>
<accession>A0A5M6IZH6</accession>
<protein>
    <recommendedName>
        <fullName evidence="3">trimethylamine-N-oxide reductase</fullName>
        <ecNumber evidence="3">1.7.2.3</ecNumber>
    </recommendedName>
</protein>
<dbReference type="Gene3D" id="3.40.228.10">
    <property type="entry name" value="Dimethylsulfoxide Reductase, domain 2"/>
    <property type="match status" value="1"/>
</dbReference>
<keyword evidence="7" id="KW-0574">Periplasm</keyword>
<dbReference type="PROSITE" id="PS51318">
    <property type="entry name" value="TAT"/>
    <property type="match status" value="1"/>
</dbReference>
<dbReference type="FunFam" id="2.40.40.20:FF:000009">
    <property type="entry name" value="Biotin sulfoxide reductase 2"/>
    <property type="match status" value="1"/>
</dbReference>
<keyword evidence="6" id="KW-0732">Signal</keyword>
<dbReference type="InterPro" id="IPR009010">
    <property type="entry name" value="Asp_de-COase-like_dom_sf"/>
</dbReference>
<dbReference type="InterPro" id="IPR006311">
    <property type="entry name" value="TAT_signal"/>
</dbReference>
<dbReference type="GO" id="GO:0009061">
    <property type="term" value="P:anaerobic respiration"/>
    <property type="evidence" value="ECO:0007669"/>
    <property type="project" value="TreeGrafter"/>
</dbReference>
<dbReference type="SUPFAM" id="SSF50692">
    <property type="entry name" value="ADC-like"/>
    <property type="match status" value="1"/>
</dbReference>
<dbReference type="GO" id="GO:0050626">
    <property type="term" value="F:trimethylamine-N-oxide reductase (cytochrome c) activity"/>
    <property type="evidence" value="ECO:0007669"/>
    <property type="project" value="UniProtKB-EC"/>
</dbReference>
<comment type="subcellular location">
    <subcellularLocation>
        <location evidence="1">Periplasm</location>
    </subcellularLocation>
</comment>
<dbReference type="NCBIfam" id="TIGR00509">
    <property type="entry name" value="bisC_fam"/>
    <property type="match status" value="1"/>
</dbReference>
<keyword evidence="8 13" id="KW-0560">Oxidoreductase</keyword>
<dbReference type="PROSITE" id="PS00932">
    <property type="entry name" value="MOLYBDOPTERIN_PROK_3"/>
    <property type="match status" value="1"/>
</dbReference>
<keyword evidence="5 9" id="KW-0479">Metal-binding</keyword>
<evidence type="ECO:0000256" key="8">
    <source>
        <dbReference type="ARBA" id="ARBA00023002"/>
    </source>
</evidence>
<feature type="binding site" evidence="9">
    <location>
        <position position="480"/>
    </location>
    <ligand>
        <name>Mo-bis(molybdopterin guanine dinucleotide)</name>
        <dbReference type="ChEBI" id="CHEBI:60539"/>
    </ligand>
</feature>
<evidence type="ECO:0000256" key="9">
    <source>
        <dbReference type="PIRSR" id="PIRSR606658-1"/>
    </source>
</evidence>
<comment type="caution">
    <text evidence="13">The sequence shown here is derived from an EMBL/GenBank/DDBJ whole genome shotgun (WGS) entry which is preliminary data.</text>
</comment>
<dbReference type="SUPFAM" id="SSF53706">
    <property type="entry name" value="Formate dehydrogenase/DMSO reductase, domains 1-3"/>
    <property type="match status" value="1"/>
</dbReference>
<dbReference type="Proteomes" id="UP000325255">
    <property type="component" value="Unassembled WGS sequence"/>
</dbReference>
<feature type="binding site" evidence="9">
    <location>
        <position position="476"/>
    </location>
    <ligand>
        <name>Mo-bis(molybdopterin guanine dinucleotide)</name>
        <dbReference type="ChEBI" id="CHEBI:60539"/>
    </ligand>
</feature>
<dbReference type="EC" id="1.7.2.3" evidence="3"/>
<evidence type="ECO:0000256" key="5">
    <source>
        <dbReference type="ARBA" id="ARBA00022723"/>
    </source>
</evidence>
<dbReference type="GO" id="GO:0030288">
    <property type="term" value="C:outer membrane-bounded periplasmic space"/>
    <property type="evidence" value="ECO:0007669"/>
    <property type="project" value="TreeGrafter"/>
</dbReference>
<dbReference type="AlphaFoldDB" id="A0A5M6IZH6"/>
<dbReference type="PANTHER" id="PTHR43742">
    <property type="entry name" value="TRIMETHYLAMINE-N-OXIDE REDUCTASE"/>
    <property type="match status" value="1"/>
</dbReference>
<feature type="domain" description="Molybdopterin oxidoreductase N-terminal" evidence="12">
    <location>
        <begin position="52"/>
        <end position="92"/>
    </location>
</feature>
<comment type="similarity">
    <text evidence="2">Belongs to the prokaryotic molybdopterin-containing oxidoreductase family.</text>
</comment>
<dbReference type="InterPro" id="IPR050612">
    <property type="entry name" value="Prok_Mopterin_Oxidored"/>
</dbReference>
<evidence type="ECO:0000259" key="10">
    <source>
        <dbReference type="Pfam" id="PF00384"/>
    </source>
</evidence>
<dbReference type="OrthoDB" id="9759518at2"/>
<evidence type="ECO:0000259" key="12">
    <source>
        <dbReference type="Pfam" id="PF18364"/>
    </source>
</evidence>
<dbReference type="PANTHER" id="PTHR43742:SF10">
    <property type="entry name" value="TRIMETHYLAMINE-N-OXIDE REDUCTASE 2"/>
    <property type="match status" value="1"/>
</dbReference>
<feature type="binding site" evidence="9">
    <location>
        <position position="368"/>
    </location>
    <ligand>
        <name>Mo-bis(molybdopterin guanine dinucleotide)</name>
        <dbReference type="ChEBI" id="CHEBI:60539"/>
    </ligand>
</feature>
<feature type="binding site" evidence="9">
    <location>
        <position position="158"/>
    </location>
    <ligand>
        <name>Mo-bis(molybdopterin guanine dinucleotide)</name>
        <dbReference type="ChEBI" id="CHEBI:60539"/>
    </ligand>
</feature>
<feature type="domain" description="Molybdopterin oxidoreductase" evidence="10">
    <location>
        <begin position="96"/>
        <end position="562"/>
    </location>
</feature>
<dbReference type="NCBIfam" id="NF011682">
    <property type="entry name" value="PRK15102.1"/>
    <property type="match status" value="1"/>
</dbReference>
<evidence type="ECO:0000259" key="11">
    <source>
        <dbReference type="Pfam" id="PF01568"/>
    </source>
</evidence>
<evidence type="ECO:0000256" key="3">
    <source>
        <dbReference type="ARBA" id="ARBA00011885"/>
    </source>
</evidence>
<dbReference type="Gene3D" id="2.40.40.20">
    <property type="match status" value="1"/>
</dbReference>
<dbReference type="InterPro" id="IPR041460">
    <property type="entry name" value="Molybdopterin_N"/>
</dbReference>
<feature type="domain" description="Molybdopterin dinucleotide-binding" evidence="11">
    <location>
        <begin position="680"/>
        <end position="794"/>
    </location>
</feature>